<dbReference type="RefSeq" id="WP_093726925.1">
    <property type="nucleotide sequence ID" value="NZ_FMZB01000004.1"/>
</dbReference>
<gene>
    <name evidence="2" type="ORF">SAMN05421663_104126</name>
</gene>
<reference evidence="3" key="1">
    <citation type="submission" date="2016-10" db="EMBL/GenBank/DDBJ databases">
        <authorList>
            <person name="Varghese N."/>
            <person name="Submissions S."/>
        </authorList>
    </citation>
    <scope>NUCLEOTIDE SEQUENCE [LARGE SCALE GENOMIC DNA]</scope>
    <source>
        <strain evidence="3">DSM 21620</strain>
    </source>
</reference>
<protein>
    <submittedName>
        <fullName evidence="2">Uncharacterized protein YjbK</fullName>
    </submittedName>
</protein>
<dbReference type="InterPro" id="IPR009195">
    <property type="entry name" value="Uncharacterised_YjbK"/>
</dbReference>
<dbReference type="CDD" id="cd07762">
    <property type="entry name" value="CYTH-like_Pase_1"/>
    <property type="match status" value="1"/>
</dbReference>
<name>A0A1G6PGJ5_9BACI</name>
<dbReference type="AlphaFoldDB" id="A0A1G6PGJ5"/>
<accession>A0A1G6PGJ5</accession>
<dbReference type="PROSITE" id="PS51707">
    <property type="entry name" value="CYTH"/>
    <property type="match status" value="1"/>
</dbReference>
<organism evidence="2 3">
    <name type="scientific">Terribacillus halophilus</name>
    <dbReference type="NCBI Taxonomy" id="361279"/>
    <lineage>
        <taxon>Bacteria</taxon>
        <taxon>Bacillati</taxon>
        <taxon>Bacillota</taxon>
        <taxon>Bacilli</taxon>
        <taxon>Bacillales</taxon>
        <taxon>Bacillaceae</taxon>
        <taxon>Terribacillus</taxon>
    </lineage>
</organism>
<evidence type="ECO:0000259" key="1">
    <source>
        <dbReference type="PROSITE" id="PS51707"/>
    </source>
</evidence>
<dbReference type="SMART" id="SM01118">
    <property type="entry name" value="CYTH"/>
    <property type="match status" value="1"/>
</dbReference>
<dbReference type="SUPFAM" id="SSF55154">
    <property type="entry name" value="CYTH-like phosphatases"/>
    <property type="match status" value="1"/>
</dbReference>
<dbReference type="Gene3D" id="2.40.320.10">
    <property type="entry name" value="Hypothetical Protein Pfu-838710-001"/>
    <property type="match status" value="1"/>
</dbReference>
<keyword evidence="3" id="KW-1185">Reference proteome</keyword>
<dbReference type="STRING" id="361279.SAMN05421663_104126"/>
<dbReference type="InterPro" id="IPR023577">
    <property type="entry name" value="CYTH_domain"/>
</dbReference>
<evidence type="ECO:0000313" key="2">
    <source>
        <dbReference type="EMBL" id="SDC79350.1"/>
    </source>
</evidence>
<dbReference type="OrthoDB" id="384378at2"/>
<dbReference type="InterPro" id="IPR033469">
    <property type="entry name" value="CYTH-like_dom_sf"/>
</dbReference>
<dbReference type="EMBL" id="FMZB01000004">
    <property type="protein sequence ID" value="SDC79350.1"/>
    <property type="molecule type" value="Genomic_DNA"/>
</dbReference>
<feature type="domain" description="CYTH" evidence="1">
    <location>
        <begin position="4"/>
        <end position="192"/>
    </location>
</feature>
<dbReference type="Pfam" id="PF01928">
    <property type="entry name" value="CYTH"/>
    <property type="match status" value="1"/>
</dbReference>
<dbReference type="PIRSF" id="PIRSF012526">
    <property type="entry name" value="CYTH_UCP012526"/>
    <property type="match status" value="1"/>
</dbReference>
<evidence type="ECO:0000313" key="3">
    <source>
        <dbReference type="Proteomes" id="UP000198666"/>
    </source>
</evidence>
<sequence length="192" mass="22074">MPQEIEIEFKNLLTEAEFEKLYYAFEMNSSPAIQQVNHYFETKDFQLKQHGAALRIREKNGKFQATLKQPQGDGLLETHDALTEQQAKAWLQGQITLGPEIGEQLKDLGISAGELIYGGSLETIRREKSYNDTTIVLDQSIYGDTVDYELELEARSYKHGENVFLSLLSEHDIGKRKTPNKIQRFYDSLQNR</sequence>
<proteinExistence type="predicted"/>
<dbReference type="Proteomes" id="UP000198666">
    <property type="component" value="Unassembled WGS sequence"/>
</dbReference>